<evidence type="ECO:0000313" key="7">
    <source>
        <dbReference type="Proteomes" id="UP000515150"/>
    </source>
</evidence>
<dbReference type="PRINTS" id="PR00258">
    <property type="entry name" value="SPERACTRCPTR"/>
</dbReference>
<evidence type="ECO:0000259" key="6">
    <source>
        <dbReference type="PROSITE" id="PS50287"/>
    </source>
</evidence>
<keyword evidence="5" id="KW-1133">Transmembrane helix</keyword>
<dbReference type="SUPFAM" id="SSF56487">
    <property type="entry name" value="SRCR-like"/>
    <property type="match status" value="1"/>
</dbReference>
<evidence type="ECO:0000256" key="4">
    <source>
        <dbReference type="SAM" id="MobiDB-lite"/>
    </source>
</evidence>
<dbReference type="Gene3D" id="3.10.250.10">
    <property type="entry name" value="SRCR-like domain"/>
    <property type="match status" value="1"/>
</dbReference>
<dbReference type="RefSeq" id="XP_028993100.1">
    <property type="nucleotide sequence ID" value="XM_029137267.3"/>
</dbReference>
<sequence>MTGEVSYTQNNPLFGMSNSRSDLNSLRSEDLKPLRPKRRWGLFVLAVYLILQTVLSAFLLYKVFTLEASLSNIKSEKLPNALVHNNSTAGILKDQLWALQNEVNGLCKEDGQLGRLRAELMVVNASTNNLEAKLRNISYKSGPPGRDGLQGLPGTPGEMGPKGISGPPGPAGPPGPPGNQGPGAKGEPGVAGPRGEKGDTGNFGQKGERGIVGLPGQKGNVGPPGIPGLIGPPGLNGNQGPPGSKGEKGDSGNSPELNVRLIPGKYRGRVEVKHNGVWGTICNDNFDIVDGRVLCKMLGFQTCVTTFTATAGTGKIWLDDLRCLGTESDIFDCAHNGISVNNCQHNEDAGLQCEASYFEARKWRTLHLANTVTIVAQAQYTSPCSQLWLVYV</sequence>
<dbReference type="PANTHER" id="PTHR48071">
    <property type="entry name" value="SRCR DOMAIN-CONTAINING PROTEIN"/>
    <property type="match status" value="1"/>
</dbReference>
<dbReference type="FunFam" id="3.10.250.10:FF:000011">
    <property type="entry name" value="Scavenger receptor class A member 5"/>
    <property type="match status" value="1"/>
</dbReference>
<evidence type="ECO:0000313" key="8">
    <source>
        <dbReference type="RefSeq" id="XP_028993100.1"/>
    </source>
</evidence>
<feature type="transmembrane region" description="Helical" evidence="5">
    <location>
        <begin position="40"/>
        <end position="61"/>
    </location>
</feature>
<accession>A0A6P7LFS5</accession>
<dbReference type="GeneID" id="114847472"/>
<feature type="disulfide bond" evidence="3">
    <location>
        <begin position="323"/>
        <end position="333"/>
    </location>
</feature>
<keyword evidence="7" id="KW-1185">Reference proteome</keyword>
<evidence type="ECO:0000256" key="1">
    <source>
        <dbReference type="ARBA" id="ARBA00023157"/>
    </source>
</evidence>
<protein>
    <submittedName>
        <fullName evidence="8">Macrophage receptor MARCO-like isoform X1</fullName>
    </submittedName>
</protein>
<keyword evidence="5" id="KW-0472">Membrane</keyword>
<evidence type="ECO:0000256" key="2">
    <source>
        <dbReference type="ARBA" id="ARBA00023180"/>
    </source>
</evidence>
<keyword evidence="1 3" id="KW-1015">Disulfide bond</keyword>
<comment type="caution">
    <text evidence="3">Lacks conserved residue(s) required for the propagation of feature annotation.</text>
</comment>
<evidence type="ECO:0000256" key="5">
    <source>
        <dbReference type="SAM" id="Phobius"/>
    </source>
</evidence>
<dbReference type="Pfam" id="PF00530">
    <property type="entry name" value="SRCR"/>
    <property type="match status" value="1"/>
</dbReference>
<dbReference type="OrthoDB" id="10037288at2759"/>
<dbReference type="PROSITE" id="PS50287">
    <property type="entry name" value="SRCR_2"/>
    <property type="match status" value="1"/>
</dbReference>
<dbReference type="SMART" id="SM00202">
    <property type="entry name" value="SR"/>
    <property type="match status" value="1"/>
</dbReference>
<organism evidence="7 8">
    <name type="scientific">Betta splendens</name>
    <name type="common">Siamese fighting fish</name>
    <dbReference type="NCBI Taxonomy" id="158456"/>
    <lineage>
        <taxon>Eukaryota</taxon>
        <taxon>Metazoa</taxon>
        <taxon>Chordata</taxon>
        <taxon>Craniata</taxon>
        <taxon>Vertebrata</taxon>
        <taxon>Euteleostomi</taxon>
        <taxon>Actinopterygii</taxon>
        <taxon>Neopterygii</taxon>
        <taxon>Teleostei</taxon>
        <taxon>Neoteleostei</taxon>
        <taxon>Acanthomorphata</taxon>
        <taxon>Anabantaria</taxon>
        <taxon>Anabantiformes</taxon>
        <taxon>Anabantoidei</taxon>
        <taxon>Osphronemidae</taxon>
        <taxon>Betta</taxon>
    </lineage>
</organism>
<dbReference type="Proteomes" id="UP000515150">
    <property type="component" value="Chromosome 21"/>
</dbReference>
<dbReference type="KEGG" id="bspl:114847472"/>
<dbReference type="AlphaFoldDB" id="A0A6P7LFS5"/>
<gene>
    <name evidence="8" type="primary">LOC114847472</name>
</gene>
<evidence type="ECO:0000256" key="3">
    <source>
        <dbReference type="PROSITE-ProRule" id="PRU00196"/>
    </source>
</evidence>
<feature type="compositionally biased region" description="Low complexity" evidence="4">
    <location>
        <begin position="227"/>
        <end position="242"/>
    </location>
</feature>
<dbReference type="GO" id="GO:0016020">
    <property type="term" value="C:membrane"/>
    <property type="evidence" value="ECO:0007669"/>
    <property type="project" value="InterPro"/>
</dbReference>
<keyword evidence="5" id="KW-0812">Transmembrane</keyword>
<name>A0A6P7LFS5_BETSP</name>
<feature type="compositionally biased region" description="Pro residues" evidence="4">
    <location>
        <begin position="167"/>
        <end position="179"/>
    </location>
</feature>
<dbReference type="InParanoid" id="A0A6P7LFS5"/>
<reference evidence="8" key="1">
    <citation type="submission" date="2025-08" db="UniProtKB">
        <authorList>
            <consortium name="RefSeq"/>
        </authorList>
    </citation>
    <scope>IDENTIFICATION</scope>
</reference>
<dbReference type="InterPro" id="IPR001190">
    <property type="entry name" value="SRCR"/>
</dbReference>
<feature type="region of interest" description="Disordered" evidence="4">
    <location>
        <begin position="136"/>
        <end position="257"/>
    </location>
</feature>
<dbReference type="PANTHER" id="PTHR48071:SF18">
    <property type="entry name" value="DELETED IN MALIGNANT BRAIN TUMORS 1 PROTEIN-RELATED"/>
    <property type="match status" value="1"/>
</dbReference>
<feature type="domain" description="SRCR" evidence="6">
    <location>
        <begin position="259"/>
        <end position="354"/>
    </location>
</feature>
<keyword evidence="2" id="KW-0325">Glycoprotein</keyword>
<dbReference type="InterPro" id="IPR036772">
    <property type="entry name" value="SRCR-like_dom_sf"/>
</dbReference>
<proteinExistence type="predicted"/>